<evidence type="ECO:0000256" key="9">
    <source>
        <dbReference type="SAM" id="MobiDB-lite"/>
    </source>
</evidence>
<evidence type="ECO:0000256" key="10">
    <source>
        <dbReference type="SAM" id="SignalP"/>
    </source>
</evidence>
<keyword evidence="7" id="KW-0862">Zinc</keyword>
<keyword evidence="5" id="KW-0574">Periplasm</keyword>
<dbReference type="Pfam" id="PF01435">
    <property type="entry name" value="Peptidase_M48"/>
    <property type="match status" value="1"/>
</dbReference>
<dbReference type="InterPro" id="IPR011990">
    <property type="entry name" value="TPR-like_helical_dom_sf"/>
</dbReference>
<comment type="caution">
    <text evidence="12">The sequence shown here is derived from an EMBL/GenBank/DDBJ whole genome shotgun (WGS) entry which is preliminary data.</text>
</comment>
<comment type="cofactor">
    <cofactor evidence="1">
        <name>Zn(2+)</name>
        <dbReference type="ChEBI" id="CHEBI:29105"/>
    </cofactor>
</comment>
<accession>A0ABQ6FHT0</accession>
<keyword evidence="3" id="KW-0479">Metal-binding</keyword>
<dbReference type="InterPro" id="IPR051156">
    <property type="entry name" value="Mito/Outer_Membr_Metalloprot"/>
</dbReference>
<feature type="chain" id="PRO_5047362946" description="Peptidase M48 domain-containing protein" evidence="10">
    <location>
        <begin position="23"/>
        <end position="506"/>
    </location>
</feature>
<evidence type="ECO:0000256" key="7">
    <source>
        <dbReference type="ARBA" id="ARBA00022833"/>
    </source>
</evidence>
<dbReference type="InterPro" id="IPR030873">
    <property type="entry name" value="Protease_BepA"/>
</dbReference>
<keyword evidence="4 10" id="KW-0732">Signal</keyword>
<gene>
    <name evidence="12" type="ORF">GCM10007933_34720</name>
</gene>
<reference evidence="13" key="1">
    <citation type="journal article" date="2019" name="Int. J. Syst. Evol. Microbiol.">
        <title>The Global Catalogue of Microorganisms (GCM) 10K type strain sequencing project: providing services to taxonomists for standard genome sequencing and annotation.</title>
        <authorList>
            <consortium name="The Broad Institute Genomics Platform"/>
            <consortium name="The Broad Institute Genome Sequencing Center for Infectious Disease"/>
            <person name="Wu L."/>
            <person name="Ma J."/>
        </authorList>
    </citation>
    <scope>NUCLEOTIDE SEQUENCE [LARGE SCALE GENOMIC DNA]</scope>
    <source>
        <strain evidence="13">NBRC 102407</strain>
    </source>
</reference>
<dbReference type="Gene3D" id="1.25.40.10">
    <property type="entry name" value="Tetratricopeptide repeat domain"/>
    <property type="match status" value="1"/>
</dbReference>
<keyword evidence="8" id="KW-0482">Metalloprotease</keyword>
<evidence type="ECO:0000256" key="6">
    <source>
        <dbReference type="ARBA" id="ARBA00022801"/>
    </source>
</evidence>
<keyword evidence="13" id="KW-1185">Reference proteome</keyword>
<feature type="domain" description="Peptidase M48" evidence="11">
    <location>
        <begin position="65"/>
        <end position="255"/>
    </location>
</feature>
<dbReference type="HAMAP" id="MF_00997">
    <property type="entry name" value="Protease_BepA"/>
    <property type="match status" value="1"/>
</dbReference>
<dbReference type="SUPFAM" id="SSF48452">
    <property type="entry name" value="TPR-like"/>
    <property type="match status" value="1"/>
</dbReference>
<evidence type="ECO:0000256" key="1">
    <source>
        <dbReference type="ARBA" id="ARBA00001947"/>
    </source>
</evidence>
<evidence type="ECO:0000256" key="4">
    <source>
        <dbReference type="ARBA" id="ARBA00022729"/>
    </source>
</evidence>
<evidence type="ECO:0000256" key="3">
    <source>
        <dbReference type="ARBA" id="ARBA00022723"/>
    </source>
</evidence>
<dbReference type="RefSeq" id="WP_284189163.1">
    <property type="nucleotide sequence ID" value="NZ_BSPX01000068.1"/>
</dbReference>
<sequence length="506" mass="54852">MPRRLRLIALATALAWSSGSQAISLPDLGDSAETALSRQSEKALGEQTMTSLRASGAMLNDPEINAYLDALGHRLVASDPDLAGQHFSFFAVDSNELNAFALPGGYIGVNSGLIAATQSESELASVLAHEISHVSQHHIARQIAAQSGTQMLSMAAMVAAILAAGTGNGQAAMAAATGATAAQQQSMINYTREHEQEADRIGFQLLVRAGFDPRAMAAFFERLQQSTRLVDAGTTPAWLRTHPLTAQRVAEAEDRAFTQPYRQVPDSQDYHLARALVRSYEGQPRDAEQRLAAELAEGRYRDRIAARYGLAAAQLRASHFAAAEATVDGLTRDGFRHPMLEALAGQILSQSGRSDAARARYEAALKRYPDHLQLVYDYPALLIKSGDFKTAAAFIDARLLLRPSDATLHQQAAEAWAALGSPLKSHRHQGEFYALSGSTKAAMEQFQLALKSTRDDGPDVQIVEARLQALRAREREDKADGRGDGRTRGNKPELSLYPHLPSDNRH</sequence>
<dbReference type="EMBL" id="BSPX01000068">
    <property type="protein sequence ID" value="GLT24001.1"/>
    <property type="molecule type" value="Genomic_DNA"/>
</dbReference>
<organism evidence="12 13">
    <name type="scientific">Zoogloea oryzae</name>
    <dbReference type="NCBI Taxonomy" id="310767"/>
    <lineage>
        <taxon>Bacteria</taxon>
        <taxon>Pseudomonadati</taxon>
        <taxon>Pseudomonadota</taxon>
        <taxon>Betaproteobacteria</taxon>
        <taxon>Rhodocyclales</taxon>
        <taxon>Zoogloeaceae</taxon>
        <taxon>Zoogloea</taxon>
    </lineage>
</organism>
<feature type="region of interest" description="Disordered" evidence="9">
    <location>
        <begin position="471"/>
        <end position="506"/>
    </location>
</feature>
<evidence type="ECO:0000256" key="5">
    <source>
        <dbReference type="ARBA" id="ARBA00022764"/>
    </source>
</evidence>
<name>A0ABQ6FHT0_9RHOO</name>
<evidence type="ECO:0000313" key="12">
    <source>
        <dbReference type="EMBL" id="GLT24001.1"/>
    </source>
</evidence>
<dbReference type="InterPro" id="IPR001915">
    <property type="entry name" value="Peptidase_M48"/>
</dbReference>
<proteinExistence type="inferred from homology"/>
<keyword evidence="6" id="KW-0378">Hydrolase</keyword>
<evidence type="ECO:0000259" key="11">
    <source>
        <dbReference type="Pfam" id="PF01435"/>
    </source>
</evidence>
<dbReference type="PANTHER" id="PTHR22726">
    <property type="entry name" value="METALLOENDOPEPTIDASE OMA1"/>
    <property type="match status" value="1"/>
</dbReference>
<evidence type="ECO:0000256" key="2">
    <source>
        <dbReference type="ARBA" id="ARBA00022670"/>
    </source>
</evidence>
<dbReference type="Proteomes" id="UP001157167">
    <property type="component" value="Unassembled WGS sequence"/>
</dbReference>
<dbReference type="CDD" id="cd07333">
    <property type="entry name" value="M48C_bepA_like"/>
    <property type="match status" value="1"/>
</dbReference>
<feature type="compositionally biased region" description="Basic and acidic residues" evidence="9">
    <location>
        <begin position="471"/>
        <end position="491"/>
    </location>
</feature>
<dbReference type="PANTHER" id="PTHR22726:SF1">
    <property type="entry name" value="METALLOENDOPEPTIDASE OMA1, MITOCHONDRIAL"/>
    <property type="match status" value="1"/>
</dbReference>
<evidence type="ECO:0000313" key="13">
    <source>
        <dbReference type="Proteomes" id="UP001157167"/>
    </source>
</evidence>
<evidence type="ECO:0000256" key="8">
    <source>
        <dbReference type="ARBA" id="ARBA00023049"/>
    </source>
</evidence>
<protein>
    <recommendedName>
        <fullName evidence="11">Peptidase M48 domain-containing protein</fullName>
    </recommendedName>
</protein>
<feature type="signal peptide" evidence="10">
    <location>
        <begin position="1"/>
        <end position="22"/>
    </location>
</feature>
<dbReference type="Gene3D" id="3.30.2010.10">
    <property type="entry name" value="Metalloproteases ('zincins'), catalytic domain"/>
    <property type="match status" value="1"/>
</dbReference>
<keyword evidence="2" id="KW-0645">Protease</keyword>